<dbReference type="Pfam" id="PF00990">
    <property type="entry name" value="GGDEF"/>
    <property type="match status" value="1"/>
</dbReference>
<dbReference type="SUPFAM" id="SSF141868">
    <property type="entry name" value="EAL domain-like"/>
    <property type="match status" value="1"/>
</dbReference>
<organism evidence="5 6">
    <name type="scientific">Glaciecola petra</name>
    <dbReference type="NCBI Taxonomy" id="3075602"/>
    <lineage>
        <taxon>Bacteria</taxon>
        <taxon>Pseudomonadati</taxon>
        <taxon>Pseudomonadota</taxon>
        <taxon>Gammaproteobacteria</taxon>
        <taxon>Alteromonadales</taxon>
        <taxon>Alteromonadaceae</taxon>
        <taxon>Glaciecola</taxon>
    </lineage>
</organism>
<dbReference type="Proteomes" id="UP001253545">
    <property type="component" value="Unassembled WGS sequence"/>
</dbReference>
<dbReference type="PANTHER" id="PTHR44757">
    <property type="entry name" value="DIGUANYLATE CYCLASE DGCP"/>
    <property type="match status" value="1"/>
</dbReference>
<feature type="domain" description="GGDEF" evidence="4">
    <location>
        <begin position="177"/>
        <end position="310"/>
    </location>
</feature>
<proteinExistence type="predicted"/>
<dbReference type="Gene3D" id="3.20.20.450">
    <property type="entry name" value="EAL domain"/>
    <property type="match status" value="1"/>
</dbReference>
<dbReference type="PROSITE" id="PS50883">
    <property type="entry name" value="EAL"/>
    <property type="match status" value="1"/>
</dbReference>
<dbReference type="Gene3D" id="3.30.70.270">
    <property type="match status" value="1"/>
</dbReference>
<dbReference type="PROSITE" id="PS50110">
    <property type="entry name" value="RESPONSE_REGULATORY"/>
    <property type="match status" value="1"/>
</dbReference>
<dbReference type="InterPro" id="IPR029787">
    <property type="entry name" value="Nucleotide_cyclase"/>
</dbReference>
<dbReference type="PROSITE" id="PS50887">
    <property type="entry name" value="GGDEF"/>
    <property type="match status" value="1"/>
</dbReference>
<dbReference type="SUPFAM" id="SSF52172">
    <property type="entry name" value="CheY-like"/>
    <property type="match status" value="1"/>
</dbReference>
<sequence>MELRRRLNVLLVDDDIADRKIIRRTLAENAAEVKVVEASSVNEGLAIMQGQTFDVVLLDYRMPEMNGIEMVQELRSRPDLGSTAIVMMSASENESLAVKCIEAGAQDFIQKADLERLNLHRAIIHSQKRFELEHKLHQNYLNVKHLAEKDPLTGLSNRHHFNQLMDILLARPNSGKADVALLLMDLDDFKYVNDTLGHDAGDRLLIEFSKRVKKQLRRHESFARLGGDEFAIILGGIKSTQQVRLVTQRIQQAMQEPIHIGGSEVYCKASIGAAIYPSQAQEKDQLIKCADVAMYKAKADGKGEIRLYDQSMSDQYSRQFDIQVGLKKHIQESSFNIHFQPVVDLNNNKKIGFEALIRWPDEEQQIVPDEFIPIAEKNSDIHAIGEWVIDKAIQQISQWQKLHAQERFIAINISPIQLQNLEVTQYIIDCSEAYKVNPNNIVLEITETALFEKQAVIKQSIERLSNYGFLISLDDFGVGYSSISHLIEYPISIVKLDKSLFSLEHGKQKRKEVFVALAEMLKRLNMTIVAEGIETQDHLDMCKSLNIDHGQGFYLGRPVAATVIEAEIDMKVPA</sequence>
<dbReference type="EMBL" id="JAVRHX010000005">
    <property type="protein sequence ID" value="MDT0596143.1"/>
    <property type="molecule type" value="Genomic_DNA"/>
</dbReference>
<dbReference type="SUPFAM" id="SSF55073">
    <property type="entry name" value="Nucleotide cyclase"/>
    <property type="match status" value="1"/>
</dbReference>
<dbReference type="InterPro" id="IPR001633">
    <property type="entry name" value="EAL_dom"/>
</dbReference>
<reference evidence="5 6" key="1">
    <citation type="submission" date="2023-09" db="EMBL/GenBank/DDBJ databases">
        <authorList>
            <person name="Rey-Velasco X."/>
        </authorList>
    </citation>
    <scope>NUCLEOTIDE SEQUENCE [LARGE SCALE GENOMIC DNA]</scope>
    <source>
        <strain evidence="5 6">P117</strain>
    </source>
</reference>
<evidence type="ECO:0000259" key="2">
    <source>
        <dbReference type="PROSITE" id="PS50110"/>
    </source>
</evidence>
<dbReference type="InterPro" id="IPR001789">
    <property type="entry name" value="Sig_transdc_resp-reg_receiver"/>
</dbReference>
<dbReference type="Pfam" id="PF00563">
    <property type="entry name" value="EAL"/>
    <property type="match status" value="1"/>
</dbReference>
<dbReference type="InterPro" id="IPR043128">
    <property type="entry name" value="Rev_trsase/Diguanyl_cyclase"/>
</dbReference>
<dbReference type="InterPro" id="IPR035919">
    <property type="entry name" value="EAL_sf"/>
</dbReference>
<dbReference type="SMART" id="SM00267">
    <property type="entry name" value="GGDEF"/>
    <property type="match status" value="1"/>
</dbReference>
<gene>
    <name evidence="5" type="ORF">RM552_14915</name>
</gene>
<evidence type="ECO:0000313" key="6">
    <source>
        <dbReference type="Proteomes" id="UP001253545"/>
    </source>
</evidence>
<dbReference type="InterPro" id="IPR011006">
    <property type="entry name" value="CheY-like_superfamily"/>
</dbReference>
<dbReference type="NCBIfam" id="TIGR00254">
    <property type="entry name" value="GGDEF"/>
    <property type="match status" value="1"/>
</dbReference>
<feature type="modified residue" description="4-aspartylphosphate" evidence="1">
    <location>
        <position position="59"/>
    </location>
</feature>
<evidence type="ECO:0000259" key="3">
    <source>
        <dbReference type="PROSITE" id="PS50883"/>
    </source>
</evidence>
<dbReference type="PANTHER" id="PTHR44757:SF2">
    <property type="entry name" value="BIOFILM ARCHITECTURE MAINTENANCE PROTEIN MBAA"/>
    <property type="match status" value="1"/>
</dbReference>
<dbReference type="SMART" id="SM00052">
    <property type="entry name" value="EAL"/>
    <property type="match status" value="1"/>
</dbReference>
<feature type="domain" description="Response regulatory" evidence="2">
    <location>
        <begin position="8"/>
        <end position="126"/>
    </location>
</feature>
<evidence type="ECO:0000313" key="5">
    <source>
        <dbReference type="EMBL" id="MDT0596143.1"/>
    </source>
</evidence>
<dbReference type="CDD" id="cd01949">
    <property type="entry name" value="GGDEF"/>
    <property type="match status" value="1"/>
</dbReference>
<dbReference type="Pfam" id="PF00072">
    <property type="entry name" value="Response_reg"/>
    <property type="match status" value="1"/>
</dbReference>
<evidence type="ECO:0000256" key="1">
    <source>
        <dbReference type="PROSITE-ProRule" id="PRU00169"/>
    </source>
</evidence>
<name>A0ABU2ZU20_9ALTE</name>
<dbReference type="InterPro" id="IPR000160">
    <property type="entry name" value="GGDEF_dom"/>
</dbReference>
<accession>A0ABU2ZU20</accession>
<dbReference type="CDD" id="cd00156">
    <property type="entry name" value="REC"/>
    <property type="match status" value="1"/>
</dbReference>
<evidence type="ECO:0000259" key="4">
    <source>
        <dbReference type="PROSITE" id="PS50887"/>
    </source>
</evidence>
<dbReference type="InterPro" id="IPR052155">
    <property type="entry name" value="Biofilm_reg_signaling"/>
</dbReference>
<dbReference type="SMART" id="SM00448">
    <property type="entry name" value="REC"/>
    <property type="match status" value="1"/>
</dbReference>
<dbReference type="RefSeq" id="WP_311369668.1">
    <property type="nucleotide sequence ID" value="NZ_JAVRHX010000005.1"/>
</dbReference>
<keyword evidence="6" id="KW-1185">Reference proteome</keyword>
<dbReference type="CDD" id="cd01948">
    <property type="entry name" value="EAL"/>
    <property type="match status" value="1"/>
</dbReference>
<comment type="caution">
    <text evidence="5">The sequence shown here is derived from an EMBL/GenBank/DDBJ whole genome shotgun (WGS) entry which is preliminary data.</text>
</comment>
<feature type="domain" description="EAL" evidence="3">
    <location>
        <begin position="319"/>
        <end position="572"/>
    </location>
</feature>
<dbReference type="Gene3D" id="3.40.50.2300">
    <property type="match status" value="1"/>
</dbReference>
<keyword evidence="1" id="KW-0597">Phosphoprotein</keyword>
<protein>
    <submittedName>
        <fullName evidence="5">EAL domain-containing protein</fullName>
    </submittedName>
</protein>